<dbReference type="Gene3D" id="3.40.50.300">
    <property type="entry name" value="P-loop containing nucleotide triphosphate hydrolases"/>
    <property type="match status" value="1"/>
</dbReference>
<keyword evidence="2" id="KW-1185">Reference proteome</keyword>
<evidence type="ECO:0000313" key="1">
    <source>
        <dbReference type="EMBL" id="BDZ50766.1"/>
    </source>
</evidence>
<name>A0ABN6Y151_9MICO</name>
<dbReference type="InterPro" id="IPR027417">
    <property type="entry name" value="P-loop_NTPase"/>
</dbReference>
<gene>
    <name evidence="1" type="ORF">GCM10025867_30070</name>
</gene>
<protein>
    <recommendedName>
        <fullName evidence="3">ATP-binding protein</fullName>
    </recommendedName>
</protein>
<sequence length="174" mass="18988">MALTLMCGLSFAGKSTFATLLARELGAQVVSLDAINAERGLDGGQGIPLDEWATSDRVAHERVDALLRQGKHVVIDDTGSPRFIRDQWRSAANTVGVPFALVWVRIDRRLQQDRVARTRARNDRPDVTDAVLAEHAASFDSPEREEPFVVDAFDTRDPARAAAVASAIRQLAVA</sequence>
<dbReference type="PANTHER" id="PTHR43883:SF1">
    <property type="entry name" value="GLUCONOKINASE"/>
    <property type="match status" value="1"/>
</dbReference>
<dbReference type="PANTHER" id="PTHR43883">
    <property type="entry name" value="SLR0207 PROTEIN"/>
    <property type="match status" value="1"/>
</dbReference>
<dbReference type="InterPro" id="IPR052732">
    <property type="entry name" value="Cell-binding_unc_protein"/>
</dbReference>
<reference evidence="2" key="1">
    <citation type="journal article" date="2019" name="Int. J. Syst. Evol. Microbiol.">
        <title>The Global Catalogue of Microorganisms (GCM) 10K type strain sequencing project: providing services to taxonomists for standard genome sequencing and annotation.</title>
        <authorList>
            <consortium name="The Broad Institute Genomics Platform"/>
            <consortium name="The Broad Institute Genome Sequencing Center for Infectious Disease"/>
            <person name="Wu L."/>
            <person name="Ma J."/>
        </authorList>
    </citation>
    <scope>NUCLEOTIDE SEQUENCE [LARGE SCALE GENOMIC DNA]</scope>
    <source>
        <strain evidence="2">NBRC 108728</strain>
    </source>
</reference>
<evidence type="ECO:0000313" key="2">
    <source>
        <dbReference type="Proteomes" id="UP001321486"/>
    </source>
</evidence>
<organism evidence="1 2">
    <name type="scientific">Frondihabitans sucicola</name>
    <dbReference type="NCBI Taxonomy" id="1268041"/>
    <lineage>
        <taxon>Bacteria</taxon>
        <taxon>Bacillati</taxon>
        <taxon>Actinomycetota</taxon>
        <taxon>Actinomycetes</taxon>
        <taxon>Micrococcales</taxon>
        <taxon>Microbacteriaceae</taxon>
        <taxon>Frondihabitans</taxon>
    </lineage>
</organism>
<dbReference type="RefSeq" id="WP_286343702.1">
    <property type="nucleotide sequence ID" value="NZ_AP027732.1"/>
</dbReference>
<dbReference type="EMBL" id="AP027732">
    <property type="protein sequence ID" value="BDZ50766.1"/>
    <property type="molecule type" value="Genomic_DNA"/>
</dbReference>
<dbReference type="Proteomes" id="UP001321486">
    <property type="component" value="Chromosome"/>
</dbReference>
<dbReference type="Pfam" id="PF13671">
    <property type="entry name" value="AAA_33"/>
    <property type="match status" value="1"/>
</dbReference>
<proteinExistence type="predicted"/>
<evidence type="ECO:0008006" key="3">
    <source>
        <dbReference type="Google" id="ProtNLM"/>
    </source>
</evidence>
<dbReference type="SUPFAM" id="SSF52540">
    <property type="entry name" value="P-loop containing nucleoside triphosphate hydrolases"/>
    <property type="match status" value="1"/>
</dbReference>
<accession>A0ABN6Y151</accession>